<evidence type="ECO:0000313" key="1">
    <source>
        <dbReference type="EMBL" id="DAD38278.1"/>
    </source>
</evidence>
<gene>
    <name evidence="1" type="ORF">HUJ06_008919</name>
</gene>
<accession>A0A822Z9S3</accession>
<protein>
    <submittedName>
        <fullName evidence="1">Uncharacterized protein</fullName>
    </submittedName>
</protein>
<proteinExistence type="predicted"/>
<dbReference type="Proteomes" id="UP000607653">
    <property type="component" value="Unassembled WGS sequence"/>
</dbReference>
<dbReference type="EMBL" id="DUZY01000004">
    <property type="protein sequence ID" value="DAD38278.1"/>
    <property type="molecule type" value="Genomic_DNA"/>
</dbReference>
<evidence type="ECO:0000313" key="2">
    <source>
        <dbReference type="Proteomes" id="UP000607653"/>
    </source>
</evidence>
<keyword evidence="2" id="KW-1185">Reference proteome</keyword>
<name>A0A822Z9S3_NELNU</name>
<reference evidence="1 2" key="1">
    <citation type="journal article" date="2020" name="Mol. Biol. Evol.">
        <title>Distinct Expression and Methylation Patterns for Genes with Different Fates following a Single Whole-Genome Duplication in Flowering Plants.</title>
        <authorList>
            <person name="Shi T."/>
            <person name="Rahmani R.S."/>
            <person name="Gugger P.F."/>
            <person name="Wang M."/>
            <person name="Li H."/>
            <person name="Zhang Y."/>
            <person name="Li Z."/>
            <person name="Wang Q."/>
            <person name="Van de Peer Y."/>
            <person name="Marchal K."/>
            <person name="Chen J."/>
        </authorList>
    </citation>
    <scope>NUCLEOTIDE SEQUENCE [LARGE SCALE GENOMIC DNA]</scope>
    <source>
        <tissue evidence="1">Leaf</tissue>
    </source>
</reference>
<sequence length="110" mass="12086">MNKNFFSTGDVAHAYRCKGLHCCTCKSSSPCKDNVEYYNGSRSCSLLKNLNNVGCSAKSKLSSAGLQQQIPPHPDSGLSQKSELFHAKFRFSKLNLKPVTVSDEASRVRV</sequence>
<dbReference type="AlphaFoldDB" id="A0A822Z9S3"/>
<organism evidence="1 2">
    <name type="scientific">Nelumbo nucifera</name>
    <name type="common">Sacred lotus</name>
    <dbReference type="NCBI Taxonomy" id="4432"/>
    <lineage>
        <taxon>Eukaryota</taxon>
        <taxon>Viridiplantae</taxon>
        <taxon>Streptophyta</taxon>
        <taxon>Embryophyta</taxon>
        <taxon>Tracheophyta</taxon>
        <taxon>Spermatophyta</taxon>
        <taxon>Magnoliopsida</taxon>
        <taxon>Proteales</taxon>
        <taxon>Nelumbonaceae</taxon>
        <taxon>Nelumbo</taxon>
    </lineage>
</organism>
<comment type="caution">
    <text evidence="1">The sequence shown here is derived from an EMBL/GenBank/DDBJ whole genome shotgun (WGS) entry which is preliminary data.</text>
</comment>